<feature type="region of interest" description="Disordered" evidence="1">
    <location>
        <begin position="101"/>
        <end position="151"/>
    </location>
</feature>
<dbReference type="EMBL" id="CP119921">
    <property type="protein sequence ID" value="WFD17097.1"/>
    <property type="molecule type" value="Genomic_DNA"/>
</dbReference>
<feature type="compositionally biased region" description="Polar residues" evidence="1">
    <location>
        <begin position="111"/>
        <end position="121"/>
    </location>
</feature>
<dbReference type="Proteomes" id="UP001217582">
    <property type="component" value="Chromosome 6"/>
</dbReference>
<feature type="domain" description="Transcription factor TFIIIC triple barrel" evidence="2">
    <location>
        <begin position="31"/>
        <end position="127"/>
    </location>
</feature>
<gene>
    <name evidence="3" type="ORF">MARU1_003144</name>
</gene>
<evidence type="ECO:0000313" key="4">
    <source>
        <dbReference type="Proteomes" id="UP001217582"/>
    </source>
</evidence>
<dbReference type="Pfam" id="PF10419">
    <property type="entry name" value="TFIIIC_sub6"/>
    <property type="match status" value="1"/>
</dbReference>
<proteinExistence type="predicted"/>
<dbReference type="Gene3D" id="2.60.40.4370">
    <property type="match status" value="1"/>
</dbReference>
<protein>
    <recommendedName>
        <fullName evidence="2">Transcription factor TFIIIC triple barrel domain-containing protein</fullName>
    </recommendedName>
</protein>
<organism evidence="3 4">
    <name type="scientific">Malassezia arunalokei</name>
    <dbReference type="NCBI Taxonomy" id="1514897"/>
    <lineage>
        <taxon>Eukaryota</taxon>
        <taxon>Fungi</taxon>
        <taxon>Dikarya</taxon>
        <taxon>Basidiomycota</taxon>
        <taxon>Ustilaginomycotina</taxon>
        <taxon>Malasseziomycetes</taxon>
        <taxon>Malasseziales</taxon>
        <taxon>Malasseziaceae</taxon>
        <taxon>Malassezia</taxon>
    </lineage>
</organism>
<evidence type="ECO:0000259" key="2">
    <source>
        <dbReference type="Pfam" id="PF10419"/>
    </source>
</evidence>
<evidence type="ECO:0000313" key="3">
    <source>
        <dbReference type="EMBL" id="WFD17097.1"/>
    </source>
</evidence>
<name>A0AAJ5Z1P9_9BASI</name>
<accession>A0AAJ5Z1P9</accession>
<keyword evidence="4" id="KW-1185">Reference proteome</keyword>
<dbReference type="InterPro" id="IPR019481">
    <property type="entry name" value="TFIIIC_triple_barrel"/>
</dbReference>
<evidence type="ECO:0000256" key="1">
    <source>
        <dbReference type="SAM" id="MobiDB-lite"/>
    </source>
</evidence>
<sequence length="151" mass="16192">MAAPVVDASWERVDAFEPPPMEQEGGWELIEDTSELVVLDLAQADGASSQAPTTPGTDVVLTGLETPTPMIKVGDTVMLGVHDELLGSEMVLERTPEMLAPLRPLDGSRPSGASSTSTRRITFTPARRTTDQVPAPEVEEEDMPLAWQAPV</sequence>
<dbReference type="AlphaFoldDB" id="A0AAJ5Z1P9"/>
<reference evidence="3 4" key="1">
    <citation type="submission" date="2023-03" db="EMBL/GenBank/DDBJ databases">
        <title>Mating type loci evolution in Malassezia.</title>
        <authorList>
            <person name="Coelho M.A."/>
        </authorList>
    </citation>
    <scope>NUCLEOTIDE SEQUENCE [LARGE SCALE GENOMIC DNA]</scope>
    <source>
        <strain evidence="3 4">CBS 13387</strain>
    </source>
</reference>